<dbReference type="PROSITE" id="PS50995">
    <property type="entry name" value="HTH_MARR_2"/>
    <property type="match status" value="1"/>
</dbReference>
<feature type="coiled-coil region" evidence="1">
    <location>
        <begin position="43"/>
        <end position="73"/>
    </location>
</feature>
<protein>
    <submittedName>
        <fullName evidence="3">MarR family transcriptional regulator</fullName>
    </submittedName>
</protein>
<dbReference type="Pfam" id="PF12802">
    <property type="entry name" value="MarR_2"/>
    <property type="match status" value="1"/>
</dbReference>
<name>A0A3P3VTC2_9MICO</name>
<evidence type="ECO:0000256" key="1">
    <source>
        <dbReference type="SAM" id="Coils"/>
    </source>
</evidence>
<dbReference type="SMART" id="SM00347">
    <property type="entry name" value="HTH_MARR"/>
    <property type="match status" value="1"/>
</dbReference>
<dbReference type="PRINTS" id="PR00598">
    <property type="entry name" value="HTHMARR"/>
</dbReference>
<dbReference type="InterPro" id="IPR000835">
    <property type="entry name" value="HTH_MarR-typ"/>
</dbReference>
<gene>
    <name evidence="3" type="ORF">EG850_12865</name>
</gene>
<dbReference type="RefSeq" id="WP_124974118.1">
    <property type="nucleotide sequence ID" value="NZ_RQVS01000026.1"/>
</dbReference>
<dbReference type="GO" id="GO:0003700">
    <property type="term" value="F:DNA-binding transcription factor activity"/>
    <property type="evidence" value="ECO:0007669"/>
    <property type="project" value="InterPro"/>
</dbReference>
<dbReference type="PANTHER" id="PTHR33164">
    <property type="entry name" value="TRANSCRIPTIONAL REGULATOR, MARR FAMILY"/>
    <property type="match status" value="1"/>
</dbReference>
<dbReference type="OrthoDB" id="162531at2"/>
<evidence type="ECO:0000259" key="2">
    <source>
        <dbReference type="PROSITE" id="PS50995"/>
    </source>
</evidence>
<evidence type="ECO:0000313" key="4">
    <source>
        <dbReference type="Proteomes" id="UP000274391"/>
    </source>
</evidence>
<dbReference type="InterPro" id="IPR039422">
    <property type="entry name" value="MarR/SlyA-like"/>
</dbReference>
<dbReference type="Gene3D" id="1.10.10.10">
    <property type="entry name" value="Winged helix-like DNA-binding domain superfamily/Winged helix DNA-binding domain"/>
    <property type="match status" value="1"/>
</dbReference>
<proteinExistence type="predicted"/>
<dbReference type="InterPro" id="IPR036390">
    <property type="entry name" value="WH_DNA-bd_sf"/>
</dbReference>
<feature type="domain" description="HTH marR-type" evidence="2">
    <location>
        <begin position="43"/>
        <end position="179"/>
    </location>
</feature>
<keyword evidence="1" id="KW-0175">Coiled coil</keyword>
<sequence length="213" mass="23726">MASVESRSEETLIQQDLERLMHASQANGMFEAPNISEPELLEVNELTNSLANLRDAERELTEASRSAMNLSAQEMRALQFLVVSLRRGNVSTPTMLAKHLRISPASTTKLLNRLERGGHISRRIHPSDRRAFTIEVRPQTEAMIQRSVGRQQARRFLAASRLSSGERAIVTRFLDELTQGITEDRQTWASAENVLQALDSSLSMPDGGVASET</sequence>
<dbReference type="SUPFAM" id="SSF46785">
    <property type="entry name" value="Winged helix' DNA-binding domain"/>
    <property type="match status" value="1"/>
</dbReference>
<organism evidence="3 4">
    <name type="scientific">Gulosibacter macacae</name>
    <dbReference type="NCBI Taxonomy" id="2488791"/>
    <lineage>
        <taxon>Bacteria</taxon>
        <taxon>Bacillati</taxon>
        <taxon>Actinomycetota</taxon>
        <taxon>Actinomycetes</taxon>
        <taxon>Micrococcales</taxon>
        <taxon>Microbacteriaceae</taxon>
        <taxon>Gulosibacter</taxon>
    </lineage>
</organism>
<dbReference type="PANTHER" id="PTHR33164:SF43">
    <property type="entry name" value="HTH-TYPE TRANSCRIPTIONAL REPRESSOR YETL"/>
    <property type="match status" value="1"/>
</dbReference>
<evidence type="ECO:0000313" key="3">
    <source>
        <dbReference type="EMBL" id="RRJ85567.1"/>
    </source>
</evidence>
<dbReference type="InterPro" id="IPR036388">
    <property type="entry name" value="WH-like_DNA-bd_sf"/>
</dbReference>
<dbReference type="Proteomes" id="UP000274391">
    <property type="component" value="Unassembled WGS sequence"/>
</dbReference>
<dbReference type="AlphaFoldDB" id="A0A3P3VTC2"/>
<accession>A0A3P3VTC2</accession>
<dbReference type="EMBL" id="RQVS01000026">
    <property type="protein sequence ID" value="RRJ85567.1"/>
    <property type="molecule type" value="Genomic_DNA"/>
</dbReference>
<dbReference type="GO" id="GO:0006950">
    <property type="term" value="P:response to stress"/>
    <property type="evidence" value="ECO:0007669"/>
    <property type="project" value="TreeGrafter"/>
</dbReference>
<keyword evidence="4" id="KW-1185">Reference proteome</keyword>
<reference evidence="3 4" key="1">
    <citation type="submission" date="2018-11" db="EMBL/GenBank/DDBJ databases">
        <title>YIM 102482-1 draft genome.</title>
        <authorList>
            <person name="Li G."/>
            <person name="Jiang Y."/>
        </authorList>
    </citation>
    <scope>NUCLEOTIDE SEQUENCE [LARGE SCALE GENOMIC DNA]</scope>
    <source>
        <strain evidence="3 4">YIM 102482-1</strain>
    </source>
</reference>
<comment type="caution">
    <text evidence="3">The sequence shown here is derived from an EMBL/GenBank/DDBJ whole genome shotgun (WGS) entry which is preliminary data.</text>
</comment>